<protein>
    <submittedName>
        <fullName evidence="1">Unnamed protein product</fullName>
    </submittedName>
</protein>
<sequence length="67" mass="7208">MSGAGGVFDDSSSEDGAQKKSNKGLLLDIANSVRLADDENYNDFDLNKENKLVAGISVAKRNFTSRI</sequence>
<keyword evidence="2" id="KW-1185">Reference proteome</keyword>
<comment type="caution">
    <text evidence="1">The sequence shown here is derived from an EMBL/GenBank/DDBJ whole genome shotgun (WGS) entry which is preliminary data.</text>
</comment>
<dbReference type="EMBL" id="BSXS01002289">
    <property type="protein sequence ID" value="GME78698.1"/>
    <property type="molecule type" value="Genomic_DNA"/>
</dbReference>
<organism evidence="1 2">
    <name type="scientific">Ambrosiozyma monospora</name>
    <name type="common">Yeast</name>
    <name type="synonym">Endomycopsis monosporus</name>
    <dbReference type="NCBI Taxonomy" id="43982"/>
    <lineage>
        <taxon>Eukaryota</taxon>
        <taxon>Fungi</taxon>
        <taxon>Dikarya</taxon>
        <taxon>Ascomycota</taxon>
        <taxon>Saccharomycotina</taxon>
        <taxon>Pichiomycetes</taxon>
        <taxon>Pichiales</taxon>
        <taxon>Pichiaceae</taxon>
        <taxon>Ambrosiozyma</taxon>
    </lineage>
</organism>
<accession>A0ACB5T0R4</accession>
<dbReference type="Proteomes" id="UP001165064">
    <property type="component" value="Unassembled WGS sequence"/>
</dbReference>
<gene>
    <name evidence="1" type="ORF">Amon02_000356800</name>
</gene>
<reference evidence="1" key="1">
    <citation type="submission" date="2023-04" db="EMBL/GenBank/DDBJ databases">
        <title>Ambrosiozyma monospora NBRC 10751.</title>
        <authorList>
            <person name="Ichikawa N."/>
            <person name="Sato H."/>
            <person name="Tonouchi N."/>
        </authorList>
    </citation>
    <scope>NUCLEOTIDE SEQUENCE</scope>
    <source>
        <strain evidence="1">NBRC 10751</strain>
    </source>
</reference>
<name>A0ACB5T0R4_AMBMO</name>
<evidence type="ECO:0000313" key="1">
    <source>
        <dbReference type="EMBL" id="GME78698.1"/>
    </source>
</evidence>
<proteinExistence type="predicted"/>
<evidence type="ECO:0000313" key="2">
    <source>
        <dbReference type="Proteomes" id="UP001165064"/>
    </source>
</evidence>